<feature type="compositionally biased region" description="Basic and acidic residues" evidence="1">
    <location>
        <begin position="565"/>
        <end position="576"/>
    </location>
</feature>
<comment type="caution">
    <text evidence="3">The sequence shown here is derived from an EMBL/GenBank/DDBJ whole genome shotgun (WGS) entry which is preliminary data.</text>
</comment>
<evidence type="ECO:0000313" key="3">
    <source>
        <dbReference type="EMBL" id="RHW69404.1"/>
    </source>
</evidence>
<dbReference type="AlphaFoldDB" id="A0A3L6KYF0"/>
<dbReference type="GO" id="GO:0051493">
    <property type="term" value="P:regulation of cytoskeleton organization"/>
    <property type="evidence" value="ECO:0007669"/>
    <property type="project" value="TreeGrafter"/>
</dbReference>
<sequence length="1198" mass="131300">MQREVIRWLQSLDLTQQVRYPQQDLSNGFVFAEIASRYDRQVGMHCYVPGCSAESKRSNWKVLLADMKRIGFSAITKETAESIAQGKPGAAITLLNQLYEFFSGRPAPTSSDDFSKKAKALRRALEGPSTSSEGASAAYSKEENHSLPLLASETRIDERLRQPGFAQPTAAALLRVVNSGARSVCLAGAVPPDEVKTRRRNEDLLLEHEMLYKACKRTEPDRFEPKKRPHTDTVVRPKKQVDSLKTKQGVVPLNIGGSTVHLELPNDQVADLLRLRPTADGFHAVAGEQYTGNTTDMQVFNIFRASGTNLRLCLSKLLGIVLCTGKLSIEPLRLNDDVGAGDVFSAFVGQCNSLPLLTAGKCWEAVSDASEYIAQVLLDKPTEYFYLLRVMDFLFSSESMGIRMLHVPGASTAEHLGAAEELTSTSNCTRSEVSRSTSKKYSSYVTVLEDPCFTKHSQQQSARAFNLAAAHGFLYNIGLAVNNLSPSLALSLIADYYFPAVSPSLPTASSMALEGVCRLVVAHLCGDSSSLNAGDDDAPLSPHKDGGGEGRKEESCVSEEDEEERGDKRPFSDSRWEPSKQLAAFLTGPLKEAFLPGGVRDVTNSAQRRTQYGLFLYHTLRHVRSTFGGVDLCRNESSVSVSASSAHRSRFHSLTGLGAAGVCASLASSSAKERAVGVATLLELILWDRWDAAIKPLLKIISDTRQDGSFSKFVRPSAETWELRVLLLELFSVAFHRVLLTLADGTAVEGIQNNVEEGDDVSSTLPIVKQVDLHSLEEATVNCMKSFSAAPLMQRELVLQIIGRRLLPEKQRNVAAAWIDCLFGLPADQLEFLLGADPALHLRSWGNNQEMQPTPRGTVSSQVQGSFSSAVRPVACQENRQLSLSGYAAGLSSDFNTSENPGTDVRVLLGRIESAYVVTPLNHTWNVFTVVQTVIIFKSRITTLQLFSVIHAALVSPQGYDRELQSLLMDLRVLGGNDGAASSENGVAAEEVLEVEAAPCDKAMDSRCSSDISAVVPLKELIKCARVGPGADQGKRGDARECDKELSCVVDSYQVPEVAAFSTSYSIKSCCLEEMQQAGEEITGEETDAYVELFWLSVLRRIKPQLEECTADEKSDHEHGSYSQQSQQNRRKRKDVDREATSWNMCRVSKGEDTKRLRRLANSILLNFFRRFGGTRSRSARLSSLDATSRARGWLSAM</sequence>
<dbReference type="PANTHER" id="PTHR12509">
    <property type="entry name" value="SPERMATOGENESIS-ASSOCIATED 4-RELATED"/>
    <property type="match status" value="1"/>
</dbReference>
<evidence type="ECO:0000313" key="4">
    <source>
        <dbReference type="Proteomes" id="UP000266743"/>
    </source>
</evidence>
<dbReference type="Gene3D" id="1.10.418.10">
    <property type="entry name" value="Calponin-like domain"/>
    <property type="match status" value="1"/>
</dbReference>
<reference evidence="3 4" key="1">
    <citation type="submission" date="2018-09" db="EMBL/GenBank/DDBJ databases">
        <title>whole genome sequence of T. equiperdum IVM-t1 strain.</title>
        <authorList>
            <person name="Suganuma K."/>
        </authorList>
    </citation>
    <scope>NUCLEOTIDE SEQUENCE [LARGE SCALE GENOMIC DNA]</scope>
    <source>
        <strain evidence="3 4">IVM-t1</strain>
    </source>
</reference>
<dbReference type="EMBL" id="QSBY01000010">
    <property type="protein sequence ID" value="RHW69404.1"/>
    <property type="molecule type" value="Genomic_DNA"/>
</dbReference>
<feature type="compositionally biased region" description="Basic and acidic residues" evidence="1">
    <location>
        <begin position="1111"/>
        <end position="1120"/>
    </location>
</feature>
<dbReference type="PROSITE" id="PS50021">
    <property type="entry name" value="CH"/>
    <property type="match status" value="1"/>
</dbReference>
<evidence type="ECO:0000256" key="1">
    <source>
        <dbReference type="SAM" id="MobiDB-lite"/>
    </source>
</evidence>
<proteinExistence type="predicted"/>
<feature type="compositionally biased region" description="Basic and acidic residues" evidence="1">
    <location>
        <begin position="542"/>
        <end position="555"/>
    </location>
</feature>
<dbReference type="InterPro" id="IPR036872">
    <property type="entry name" value="CH_dom_sf"/>
</dbReference>
<evidence type="ECO:0000259" key="2">
    <source>
        <dbReference type="PROSITE" id="PS50021"/>
    </source>
</evidence>
<dbReference type="PANTHER" id="PTHR12509:SF8">
    <property type="entry name" value="SPERMATOGENESIS-ASSOCIATED PROTEIN 4"/>
    <property type="match status" value="1"/>
</dbReference>
<protein>
    <recommendedName>
        <fullName evidence="2">Calponin-homology (CH) domain-containing protein</fullName>
    </recommendedName>
</protein>
<dbReference type="Pfam" id="PF06294">
    <property type="entry name" value="CH_2"/>
    <property type="match status" value="1"/>
</dbReference>
<feature type="region of interest" description="Disordered" evidence="1">
    <location>
        <begin position="125"/>
        <end position="144"/>
    </location>
</feature>
<dbReference type="GO" id="GO:0008017">
    <property type="term" value="F:microtubule binding"/>
    <property type="evidence" value="ECO:0007669"/>
    <property type="project" value="TreeGrafter"/>
</dbReference>
<gene>
    <name evidence="3" type="ORF">DPX39_100159800</name>
</gene>
<feature type="domain" description="Calponin-homology (CH)" evidence="2">
    <location>
        <begin position="1"/>
        <end position="103"/>
    </location>
</feature>
<feature type="region of interest" description="Disordered" evidence="1">
    <location>
        <begin position="532"/>
        <end position="576"/>
    </location>
</feature>
<organism evidence="3 4">
    <name type="scientific">Trypanosoma brucei equiperdum</name>
    <dbReference type="NCBI Taxonomy" id="630700"/>
    <lineage>
        <taxon>Eukaryota</taxon>
        <taxon>Discoba</taxon>
        <taxon>Euglenozoa</taxon>
        <taxon>Kinetoplastea</taxon>
        <taxon>Metakinetoplastina</taxon>
        <taxon>Trypanosomatida</taxon>
        <taxon>Trypanosomatidae</taxon>
        <taxon>Trypanosoma</taxon>
    </lineage>
</organism>
<dbReference type="InterPro" id="IPR052111">
    <property type="entry name" value="Spermatogenesis_Ciliary_MAP"/>
</dbReference>
<dbReference type="InterPro" id="IPR010441">
    <property type="entry name" value="CH_2"/>
</dbReference>
<dbReference type="GO" id="GO:0005930">
    <property type="term" value="C:axoneme"/>
    <property type="evidence" value="ECO:0007669"/>
    <property type="project" value="TreeGrafter"/>
</dbReference>
<feature type="region of interest" description="Disordered" evidence="1">
    <location>
        <begin position="1110"/>
        <end position="1137"/>
    </location>
</feature>
<dbReference type="SUPFAM" id="SSF47576">
    <property type="entry name" value="Calponin-homology domain, CH-domain"/>
    <property type="match status" value="1"/>
</dbReference>
<dbReference type="Proteomes" id="UP000266743">
    <property type="component" value="Chromosome 10"/>
</dbReference>
<name>A0A3L6KYF0_9TRYP</name>
<dbReference type="InterPro" id="IPR001715">
    <property type="entry name" value="CH_dom"/>
</dbReference>
<accession>A0A3L6KYF0</accession>